<dbReference type="EMBL" id="MLJW01006483">
    <property type="protein sequence ID" value="OIQ66607.1"/>
    <property type="molecule type" value="Genomic_DNA"/>
</dbReference>
<name>A0A1J5PFK5_9ZZZZ</name>
<accession>A0A1J5PFK5</accession>
<sequence length="242" mass="25169">MKKLLALVCTLGIAQPAMAASISTLQNLGQSDFRILSEDLGAALSYKPVTPAAPLGVTGFDIGFEVTQTDMSNSAAAWSKATNGGSPVSNLYIPKLHIDKGLPFGIDVAAFYSKIPTTNISLYGGELRYAILDGGLAEPAVAIRGSFTRLGGVDQLSFDTKGLDLSISKGFAMFTPYAGIGEVWVNSSANVTGVNGVALSQSFTQGKVFAGANLNLGFSNLAAEIDKTGGIRSIGMKLGFRF</sequence>
<dbReference type="Pfam" id="PF20230">
    <property type="entry name" value="DUF6588"/>
    <property type="match status" value="1"/>
</dbReference>
<evidence type="ECO:0008006" key="2">
    <source>
        <dbReference type="Google" id="ProtNLM"/>
    </source>
</evidence>
<protein>
    <recommendedName>
        <fullName evidence="2">Outer membrane protein beta-barrel domain-containing protein</fullName>
    </recommendedName>
</protein>
<gene>
    <name evidence="1" type="ORF">GALL_518210</name>
</gene>
<evidence type="ECO:0000313" key="1">
    <source>
        <dbReference type="EMBL" id="OIQ66607.1"/>
    </source>
</evidence>
<proteinExistence type="predicted"/>
<dbReference type="InterPro" id="IPR046495">
    <property type="entry name" value="DUF6588"/>
</dbReference>
<comment type="caution">
    <text evidence="1">The sequence shown here is derived from an EMBL/GenBank/DDBJ whole genome shotgun (WGS) entry which is preliminary data.</text>
</comment>
<reference evidence="1" key="1">
    <citation type="submission" date="2016-10" db="EMBL/GenBank/DDBJ databases">
        <title>Sequence of Gallionella enrichment culture.</title>
        <authorList>
            <person name="Poehlein A."/>
            <person name="Muehling M."/>
            <person name="Daniel R."/>
        </authorList>
    </citation>
    <scope>NUCLEOTIDE SEQUENCE</scope>
</reference>
<organism evidence="1">
    <name type="scientific">mine drainage metagenome</name>
    <dbReference type="NCBI Taxonomy" id="410659"/>
    <lineage>
        <taxon>unclassified sequences</taxon>
        <taxon>metagenomes</taxon>
        <taxon>ecological metagenomes</taxon>
    </lineage>
</organism>
<dbReference type="AlphaFoldDB" id="A0A1J5PFK5"/>